<name>A0A6G6IZK5_PSENT</name>
<dbReference type="EMBL" id="CP049140">
    <property type="protein sequence ID" value="QIE87661.1"/>
    <property type="molecule type" value="Genomic_DNA"/>
</dbReference>
<evidence type="ECO:0000313" key="2">
    <source>
        <dbReference type="Proteomes" id="UP000501063"/>
    </source>
</evidence>
<dbReference type="AlphaFoldDB" id="A0A6G6IZK5"/>
<gene>
    <name evidence="1" type="ORF">G5B91_15850</name>
</gene>
<protein>
    <submittedName>
        <fullName evidence="1">Uncharacterized protein</fullName>
    </submittedName>
</protein>
<dbReference type="KEGG" id="pnt:G5B91_15850"/>
<evidence type="ECO:0000313" key="1">
    <source>
        <dbReference type="EMBL" id="QIE87661.1"/>
    </source>
</evidence>
<dbReference type="Proteomes" id="UP000501063">
    <property type="component" value="Chromosome"/>
</dbReference>
<sequence length="161" mass="18347">MCATLISMQFRLALSLTDLYYWPEDGADPALLREWREIIGLLRLDESRIATLYDLYFDRTPTGQGDVYAFVSSHQPESLLVFDLYRDLTDQLDIVTVGVCAPADAVLQVKPLLRSAFDQASCQILYEEGNILQRVQQMIDPRSYPKSFGNGAFLQQLLFNE</sequence>
<proteinExistence type="predicted"/>
<reference evidence="1 2" key="1">
    <citation type="submission" date="2020-02" db="EMBL/GenBank/DDBJ databases">
        <title>Integrative conjugative elements (ICEs) and plasmids drive adaptation of Pseudomonas nitroreducens strain HBP1 to wastewater environment.</title>
        <authorList>
            <person name="Sentchilo V."/>
            <person name="Carraro N."/>
            <person name="Bertelli C."/>
            <person name="van der Meer J.R."/>
        </authorList>
    </citation>
    <scope>NUCLEOTIDE SEQUENCE [LARGE SCALE GENOMIC DNA]</scope>
    <source>
        <strain evidence="1 2">HBP1</strain>
    </source>
</reference>
<organism evidence="1 2">
    <name type="scientific">Pseudomonas nitroreducens</name>
    <dbReference type="NCBI Taxonomy" id="46680"/>
    <lineage>
        <taxon>Bacteria</taxon>
        <taxon>Pseudomonadati</taxon>
        <taxon>Pseudomonadota</taxon>
        <taxon>Gammaproteobacteria</taxon>
        <taxon>Pseudomonadales</taxon>
        <taxon>Pseudomonadaceae</taxon>
        <taxon>Pseudomonas</taxon>
    </lineage>
</organism>
<dbReference type="RefSeq" id="WP_024762470.1">
    <property type="nucleotide sequence ID" value="NZ_CP049140.1"/>
</dbReference>
<accession>A0A6G6IZK5</accession>